<protein>
    <submittedName>
        <fullName evidence="2">Uncharacterized protein</fullName>
    </submittedName>
</protein>
<dbReference type="RefSeq" id="WP_267144346.1">
    <property type="nucleotide sequence ID" value="NZ_JAODIL010000081.1"/>
</dbReference>
<proteinExistence type="predicted"/>
<keyword evidence="1" id="KW-0472">Membrane</keyword>
<dbReference type="Proteomes" id="UP001064262">
    <property type="component" value="Unassembled WGS sequence"/>
</dbReference>
<dbReference type="EMBL" id="JAODIM010000043">
    <property type="protein sequence ID" value="MCU5780451.1"/>
    <property type="molecule type" value="Genomic_DNA"/>
</dbReference>
<sequence>MMQINSDDYVVIDKYAAGKFNWLGEVDTAEKRENLRLFSYEVSLVFISVGAYLVADKPAQGGTS</sequence>
<keyword evidence="1" id="KW-0812">Transmembrane</keyword>
<organism evidence="2 3">
    <name type="scientific">Winslowiella arboricola</name>
    <dbReference type="NCBI Taxonomy" id="2978220"/>
    <lineage>
        <taxon>Bacteria</taxon>
        <taxon>Pseudomonadati</taxon>
        <taxon>Pseudomonadota</taxon>
        <taxon>Gammaproteobacteria</taxon>
        <taxon>Enterobacterales</taxon>
        <taxon>Erwiniaceae</taxon>
        <taxon>Winslowiella</taxon>
    </lineage>
</organism>
<reference evidence="2" key="1">
    <citation type="submission" date="2022-09" db="EMBL/GenBank/DDBJ databases">
        <title>Winslowiella arboricola sp. nov., isolated from bleeding cankers on broadleaf hosts.</title>
        <authorList>
            <person name="Brady C."/>
            <person name="Kaur S."/>
            <person name="Crampton B."/>
            <person name="Maddock D."/>
            <person name="Arnold D."/>
            <person name="Denman S."/>
        </authorList>
    </citation>
    <scope>NUCLEOTIDE SEQUENCE</scope>
    <source>
        <strain evidence="2">BAC 15a-03b</strain>
    </source>
</reference>
<dbReference type="AlphaFoldDB" id="A0A9J6PVA6"/>
<keyword evidence="1" id="KW-1133">Transmembrane helix</keyword>
<evidence type="ECO:0000256" key="1">
    <source>
        <dbReference type="SAM" id="Phobius"/>
    </source>
</evidence>
<comment type="caution">
    <text evidence="2">The sequence shown here is derived from an EMBL/GenBank/DDBJ whole genome shotgun (WGS) entry which is preliminary data.</text>
</comment>
<name>A0A9J6PVA6_9GAMM</name>
<gene>
    <name evidence="2" type="ORF">N5923_23445</name>
</gene>
<accession>A0A9J6PVA6</accession>
<keyword evidence="3" id="KW-1185">Reference proteome</keyword>
<evidence type="ECO:0000313" key="3">
    <source>
        <dbReference type="Proteomes" id="UP001064262"/>
    </source>
</evidence>
<evidence type="ECO:0000313" key="2">
    <source>
        <dbReference type="EMBL" id="MCU5780451.1"/>
    </source>
</evidence>
<feature type="transmembrane region" description="Helical" evidence="1">
    <location>
        <begin position="37"/>
        <end position="55"/>
    </location>
</feature>